<keyword evidence="2" id="KW-1185">Reference proteome</keyword>
<proteinExistence type="predicted"/>
<comment type="caution">
    <text evidence="1">The sequence shown here is derived from an EMBL/GenBank/DDBJ whole genome shotgun (WGS) entry which is preliminary data.</text>
</comment>
<name>A0A8X6F152_TRICU</name>
<dbReference type="EMBL" id="BMAO01020401">
    <property type="protein sequence ID" value="GFQ67102.1"/>
    <property type="molecule type" value="Genomic_DNA"/>
</dbReference>
<protein>
    <submittedName>
        <fullName evidence="1">Uncharacterized protein</fullName>
    </submittedName>
</protein>
<gene>
    <name evidence="1" type="ORF">TNCT_58251</name>
</gene>
<accession>A0A8X6F152</accession>
<evidence type="ECO:0000313" key="1">
    <source>
        <dbReference type="EMBL" id="GFQ67102.1"/>
    </source>
</evidence>
<evidence type="ECO:0000313" key="2">
    <source>
        <dbReference type="Proteomes" id="UP000887116"/>
    </source>
</evidence>
<reference evidence="1" key="1">
    <citation type="submission" date="2020-07" db="EMBL/GenBank/DDBJ databases">
        <title>Multicomponent nature underlies the extraordinary mechanical properties of spider dragline silk.</title>
        <authorList>
            <person name="Kono N."/>
            <person name="Nakamura H."/>
            <person name="Mori M."/>
            <person name="Yoshida Y."/>
            <person name="Ohtoshi R."/>
            <person name="Malay A.D."/>
            <person name="Moran D.A.P."/>
            <person name="Tomita M."/>
            <person name="Numata K."/>
            <person name="Arakawa K."/>
        </authorList>
    </citation>
    <scope>NUCLEOTIDE SEQUENCE</scope>
</reference>
<dbReference type="Proteomes" id="UP000887116">
    <property type="component" value="Unassembled WGS sequence"/>
</dbReference>
<sequence>MGQQRVAPEQFPVFLITQHPRVDSGSNSREMIKRRHEASLINAPAPLHERTPEDSAPEQAFLENVPGANICRGIFEDAPTNLIASLSKRWKLSRTGAFFRLSVSTRRFH</sequence>
<dbReference type="AlphaFoldDB" id="A0A8X6F152"/>
<organism evidence="1 2">
    <name type="scientific">Trichonephila clavata</name>
    <name type="common">Joro spider</name>
    <name type="synonym">Nephila clavata</name>
    <dbReference type="NCBI Taxonomy" id="2740835"/>
    <lineage>
        <taxon>Eukaryota</taxon>
        <taxon>Metazoa</taxon>
        <taxon>Ecdysozoa</taxon>
        <taxon>Arthropoda</taxon>
        <taxon>Chelicerata</taxon>
        <taxon>Arachnida</taxon>
        <taxon>Araneae</taxon>
        <taxon>Araneomorphae</taxon>
        <taxon>Entelegynae</taxon>
        <taxon>Araneoidea</taxon>
        <taxon>Nephilidae</taxon>
        <taxon>Trichonephila</taxon>
    </lineage>
</organism>